<dbReference type="Proteomes" id="UP000649604">
    <property type="component" value="Unassembled WGS sequence"/>
</dbReference>
<evidence type="ECO:0000313" key="1">
    <source>
        <dbReference type="EMBL" id="MBD3325946.1"/>
    </source>
</evidence>
<dbReference type="AlphaFoldDB" id="A0A9D5JYB1"/>
<comment type="caution">
    <text evidence="1">The sequence shown here is derived from an EMBL/GenBank/DDBJ whole genome shotgun (WGS) entry which is preliminary data.</text>
</comment>
<reference evidence="1" key="1">
    <citation type="submission" date="2019-11" db="EMBL/GenBank/DDBJ databases">
        <title>Microbial mats filling the niche in hypersaline microbial mats.</title>
        <authorList>
            <person name="Wong H.L."/>
            <person name="Macleod F.I."/>
            <person name="White R.A. III"/>
            <person name="Burns B.P."/>
        </authorList>
    </citation>
    <scope>NUCLEOTIDE SEQUENCE</scope>
    <source>
        <strain evidence="1">Rbin_158</strain>
    </source>
</reference>
<gene>
    <name evidence="1" type="ORF">GF339_15270</name>
</gene>
<name>A0A9D5JYB1_9BACT</name>
<protein>
    <recommendedName>
        <fullName evidence="3">Thioredoxin domain-containing protein</fullName>
    </recommendedName>
</protein>
<dbReference type="Gene3D" id="3.40.30.10">
    <property type="entry name" value="Glutaredoxin"/>
    <property type="match status" value="1"/>
</dbReference>
<dbReference type="EMBL" id="WJJP01000500">
    <property type="protein sequence ID" value="MBD3325946.1"/>
    <property type="molecule type" value="Genomic_DNA"/>
</dbReference>
<dbReference type="InterPro" id="IPR036249">
    <property type="entry name" value="Thioredoxin-like_sf"/>
</dbReference>
<evidence type="ECO:0000313" key="2">
    <source>
        <dbReference type="Proteomes" id="UP000649604"/>
    </source>
</evidence>
<accession>A0A9D5JYB1</accession>
<proteinExistence type="predicted"/>
<evidence type="ECO:0008006" key="3">
    <source>
        <dbReference type="Google" id="ProtNLM"/>
    </source>
</evidence>
<dbReference type="SUPFAM" id="SSF52833">
    <property type="entry name" value="Thioredoxin-like"/>
    <property type="match status" value="1"/>
</dbReference>
<organism evidence="1 2">
    <name type="scientific">candidate division KSB3 bacterium</name>
    <dbReference type="NCBI Taxonomy" id="2044937"/>
    <lineage>
        <taxon>Bacteria</taxon>
        <taxon>candidate division KSB3</taxon>
    </lineage>
</organism>
<sequence length="171" mass="19513">MTHKVGKSVLVVTMMLIPAMMLTLTVALQATAVDHPILYLFWGDGCPHCEEEKEFLTILQKDYPEFEMRWFEVWDHPEFAKVADALRKTYDIKTASVPMTFLGEWAHVGFRSFDSTGAQIAEQVEACLQHGCPDALDRIGPLQIARQIRDQAAKQQPQEWQQFPATTFSQQ</sequence>